<name>A0A0M7BC35_9RHOB</name>
<feature type="compositionally biased region" description="Acidic residues" evidence="1">
    <location>
        <begin position="356"/>
        <end position="368"/>
    </location>
</feature>
<reference evidence="2 3" key="1">
    <citation type="submission" date="2015-09" db="EMBL/GenBank/DDBJ databases">
        <authorList>
            <person name="Jackson K.R."/>
            <person name="Lunt B.L."/>
            <person name="Fisher J.N.B."/>
            <person name="Gardner A.V."/>
            <person name="Bailey M.E."/>
            <person name="Deus L.M."/>
            <person name="Earl A.S."/>
            <person name="Gibby P.D."/>
            <person name="Hartmann K.A."/>
            <person name="Liu J.E."/>
            <person name="Manci A.M."/>
            <person name="Nielsen D.A."/>
            <person name="Solomon M.B."/>
            <person name="Breakwell D.P."/>
            <person name="Burnett S.H."/>
            <person name="Grose J.H."/>
        </authorList>
    </citation>
    <scope>NUCLEOTIDE SEQUENCE [LARGE SCALE GENOMIC DNA]</scope>
    <source>
        <strain evidence="2 3">CECT 7799</strain>
    </source>
</reference>
<dbReference type="RefSeq" id="WP_055664367.1">
    <property type="nucleotide sequence ID" value="NZ_CYPR01000203.1"/>
</dbReference>
<feature type="compositionally biased region" description="Acidic residues" evidence="1">
    <location>
        <begin position="281"/>
        <end position="290"/>
    </location>
</feature>
<dbReference type="STRING" id="313367.JSE7799_03032"/>
<dbReference type="EMBL" id="CYPR01000203">
    <property type="protein sequence ID" value="CUH40300.1"/>
    <property type="molecule type" value="Genomic_DNA"/>
</dbReference>
<feature type="compositionally biased region" description="Acidic residues" evidence="1">
    <location>
        <begin position="308"/>
        <end position="322"/>
    </location>
</feature>
<evidence type="ECO:0000313" key="3">
    <source>
        <dbReference type="Proteomes" id="UP000049455"/>
    </source>
</evidence>
<protein>
    <recommendedName>
        <fullName evidence="4">Lipoprotein</fullName>
    </recommendedName>
</protein>
<dbReference type="Proteomes" id="UP000049455">
    <property type="component" value="Unassembled WGS sequence"/>
</dbReference>
<sequence>MAPDNKILTVAYGTFSCTLEGFDDPFSAMKDIAEYFRDLAAEDRFFGAEPPTPDVETLRNIAASRAQHAIEVHPDDDGVRLRRPAQKAAAPVADEDEIERFIKDARVSEAEDAAFPAAADEATDPLLDPAAGTQRAAAGEPRSTADKLAQIRDVVEQDDEPTAERTVFKRARIFDKRPPEPEVPAVSARVPEGDAAKHSRSDVPAAPAKGRVIRVRKVRRTEEPATPAPAVDEPAVEDREPAAHDREALTAETELPAQDGGDGNFGLTEATIADALRGNDAAEETSDDDGSMEHTDRDGYFANLAADTGEEDDLAEILGGDDESDDLMAELAAIRYDGETAAAPFEAASDAKGDEVSDGEMSSDEDETPEQRRSAAAPSDPDMERLFAATDSRLSDEDASRRHANISHLKAAVAARRADGPAATPETDETDAYRADLASTIRPRRPVTGDERTSRPERPTPLMLVSEQRVAKDAAEAADVHGASDQHGDRDGAFDNDGSATDGNDGFELFASEVGAVDLSDILEAAAVFSTKTLGQETFSRPHLLQLAAEACEDLTREEGLRGFGQLLREGTIRKISRGTFALSGGSRYTEEAERRAG</sequence>
<feature type="region of interest" description="Disordered" evidence="1">
    <location>
        <begin position="342"/>
        <end position="502"/>
    </location>
</feature>
<evidence type="ECO:0008006" key="4">
    <source>
        <dbReference type="Google" id="ProtNLM"/>
    </source>
</evidence>
<feature type="region of interest" description="Disordered" evidence="1">
    <location>
        <begin position="112"/>
        <end position="322"/>
    </location>
</feature>
<keyword evidence="3" id="KW-1185">Reference proteome</keyword>
<feature type="compositionally biased region" description="Low complexity" evidence="1">
    <location>
        <begin position="411"/>
        <end position="423"/>
    </location>
</feature>
<feature type="compositionally biased region" description="Basic and acidic residues" evidence="1">
    <location>
        <begin position="236"/>
        <end position="249"/>
    </location>
</feature>
<dbReference type="PROSITE" id="PS51257">
    <property type="entry name" value="PROKAR_LIPOPROTEIN"/>
    <property type="match status" value="1"/>
</dbReference>
<feature type="compositionally biased region" description="Basic and acidic residues" evidence="1">
    <location>
        <begin position="469"/>
        <end position="493"/>
    </location>
</feature>
<proteinExistence type="predicted"/>
<feature type="compositionally biased region" description="Basic and acidic residues" evidence="1">
    <location>
        <begin position="162"/>
        <end position="180"/>
    </location>
</feature>
<feature type="compositionally biased region" description="Basic and acidic residues" evidence="1">
    <location>
        <begin position="143"/>
        <end position="155"/>
    </location>
</feature>
<accession>A0A0M7BC35</accession>
<dbReference type="AlphaFoldDB" id="A0A0M7BC35"/>
<organism evidence="2 3">
    <name type="scientific">Jannaschia seosinensis</name>
    <dbReference type="NCBI Taxonomy" id="313367"/>
    <lineage>
        <taxon>Bacteria</taxon>
        <taxon>Pseudomonadati</taxon>
        <taxon>Pseudomonadota</taxon>
        <taxon>Alphaproteobacteria</taxon>
        <taxon>Rhodobacterales</taxon>
        <taxon>Roseobacteraceae</taxon>
        <taxon>Jannaschia</taxon>
    </lineage>
</organism>
<feature type="compositionally biased region" description="Basic and acidic residues" evidence="1">
    <location>
        <begin position="191"/>
        <end position="201"/>
    </location>
</feature>
<gene>
    <name evidence="2" type="ORF">JSE7799_03032</name>
</gene>
<dbReference type="OrthoDB" id="7798282at2"/>
<evidence type="ECO:0000256" key="1">
    <source>
        <dbReference type="SAM" id="MobiDB-lite"/>
    </source>
</evidence>
<feature type="compositionally biased region" description="Basic and acidic residues" evidence="1">
    <location>
        <begin position="447"/>
        <end position="458"/>
    </location>
</feature>
<evidence type="ECO:0000313" key="2">
    <source>
        <dbReference type="EMBL" id="CUH40300.1"/>
    </source>
</evidence>